<keyword evidence="16" id="KW-1133">Transmembrane helix</keyword>
<comment type="similarity">
    <text evidence="4 14">Belongs to the cytochrome P450 family.</text>
</comment>
<dbReference type="CDD" id="cd11056">
    <property type="entry name" value="CYP6-like"/>
    <property type="match status" value="1"/>
</dbReference>
<evidence type="ECO:0000256" key="16">
    <source>
        <dbReference type="SAM" id="Phobius"/>
    </source>
</evidence>
<protein>
    <recommendedName>
        <fullName evidence="18">Cytochrome P450</fullName>
    </recommendedName>
</protein>
<evidence type="ECO:0000256" key="3">
    <source>
        <dbReference type="ARBA" id="ARBA00004406"/>
    </source>
</evidence>
<keyword evidence="5 13" id="KW-0349">Heme</keyword>
<dbReference type="PANTHER" id="PTHR24292:SF54">
    <property type="entry name" value="CYP9F3-RELATED"/>
    <property type="match status" value="1"/>
</dbReference>
<proteinExistence type="inferred from homology"/>
<evidence type="ECO:0000256" key="13">
    <source>
        <dbReference type="PIRSR" id="PIRSR602401-1"/>
    </source>
</evidence>
<evidence type="ECO:0008006" key="18">
    <source>
        <dbReference type="Google" id="ProtNLM"/>
    </source>
</evidence>
<feature type="binding site" description="axial binding residue" evidence="13">
    <location>
        <position position="465"/>
    </location>
    <ligand>
        <name>heme</name>
        <dbReference type="ChEBI" id="CHEBI:30413"/>
    </ligand>
    <ligandPart>
        <name>Fe</name>
        <dbReference type="ChEBI" id="CHEBI:18248"/>
    </ligandPart>
</feature>
<dbReference type="InterPro" id="IPR017972">
    <property type="entry name" value="Cyt_P450_CS"/>
</dbReference>
<evidence type="ECO:0000256" key="9">
    <source>
        <dbReference type="ARBA" id="ARBA00023002"/>
    </source>
</evidence>
<dbReference type="SUPFAM" id="SSF48264">
    <property type="entry name" value="Cytochrome P450"/>
    <property type="match status" value="1"/>
</dbReference>
<evidence type="ECO:0000256" key="1">
    <source>
        <dbReference type="ARBA" id="ARBA00001971"/>
    </source>
</evidence>
<evidence type="ECO:0000256" key="11">
    <source>
        <dbReference type="ARBA" id="ARBA00023033"/>
    </source>
</evidence>
<evidence type="ECO:0000256" key="12">
    <source>
        <dbReference type="ARBA" id="ARBA00023136"/>
    </source>
</evidence>
<organism evidence="17">
    <name type="scientific">Graphocephala atropunctata</name>
    <dbReference type="NCBI Taxonomy" id="36148"/>
    <lineage>
        <taxon>Eukaryota</taxon>
        <taxon>Metazoa</taxon>
        <taxon>Ecdysozoa</taxon>
        <taxon>Arthropoda</taxon>
        <taxon>Hexapoda</taxon>
        <taxon>Insecta</taxon>
        <taxon>Pterygota</taxon>
        <taxon>Neoptera</taxon>
        <taxon>Paraneoptera</taxon>
        <taxon>Hemiptera</taxon>
        <taxon>Auchenorrhyncha</taxon>
        <taxon>Membracoidea</taxon>
        <taxon>Cicadellidae</taxon>
        <taxon>Cicadellinae</taxon>
        <taxon>Cicadellini</taxon>
        <taxon>Graphocephala</taxon>
    </lineage>
</organism>
<evidence type="ECO:0000256" key="14">
    <source>
        <dbReference type="RuleBase" id="RU000461"/>
    </source>
</evidence>
<dbReference type="GO" id="GO:0016705">
    <property type="term" value="F:oxidoreductase activity, acting on paired donors, with incorporation or reduction of molecular oxygen"/>
    <property type="evidence" value="ECO:0007669"/>
    <property type="project" value="InterPro"/>
</dbReference>
<keyword evidence="12 16" id="KW-0472">Membrane</keyword>
<keyword evidence="6 13" id="KW-0479">Metal-binding</keyword>
<dbReference type="AlphaFoldDB" id="A0A1B6M5I4"/>
<keyword evidence="11 14" id="KW-0503">Monooxygenase</keyword>
<dbReference type="GO" id="GO:0020037">
    <property type="term" value="F:heme binding"/>
    <property type="evidence" value="ECO:0007669"/>
    <property type="project" value="InterPro"/>
</dbReference>
<evidence type="ECO:0000256" key="10">
    <source>
        <dbReference type="ARBA" id="ARBA00023004"/>
    </source>
</evidence>
<dbReference type="PRINTS" id="PR00463">
    <property type="entry name" value="EP450I"/>
</dbReference>
<evidence type="ECO:0000256" key="6">
    <source>
        <dbReference type="ARBA" id="ARBA00022723"/>
    </source>
</evidence>
<gene>
    <name evidence="17" type="ORF">g.53615</name>
</gene>
<dbReference type="InterPro" id="IPR036396">
    <property type="entry name" value="Cyt_P450_sf"/>
</dbReference>
<evidence type="ECO:0000256" key="7">
    <source>
        <dbReference type="ARBA" id="ARBA00022824"/>
    </source>
</evidence>
<keyword evidence="16" id="KW-0812">Transmembrane</keyword>
<dbReference type="EMBL" id="GEBQ01008780">
    <property type="protein sequence ID" value="JAT31197.1"/>
    <property type="molecule type" value="Transcribed_RNA"/>
</dbReference>
<dbReference type="PRINTS" id="PR00385">
    <property type="entry name" value="P450"/>
</dbReference>
<keyword evidence="9 14" id="KW-0560">Oxidoreductase</keyword>
<dbReference type="InterPro" id="IPR001128">
    <property type="entry name" value="Cyt_P450"/>
</dbReference>
<dbReference type="GO" id="GO:0004497">
    <property type="term" value="F:monooxygenase activity"/>
    <property type="evidence" value="ECO:0007669"/>
    <property type="project" value="UniProtKB-KW"/>
</dbReference>
<name>A0A1B6M5I4_9HEMI</name>
<keyword evidence="8" id="KW-0492">Microsome</keyword>
<evidence type="ECO:0000313" key="17">
    <source>
        <dbReference type="EMBL" id="JAT31197.1"/>
    </source>
</evidence>
<dbReference type="InterPro" id="IPR050476">
    <property type="entry name" value="Insect_CytP450_Detox"/>
</dbReference>
<dbReference type="InterPro" id="IPR002401">
    <property type="entry name" value="Cyt_P450_E_grp-I"/>
</dbReference>
<sequence>MEITVELILAILVTFLIIIYCSFYFHHTKYYNYWNLRGVPNKKPVFPFGSTRDLVLAKTFIGKGYDRMYKEFATERFFGIIDVQNPALVLRDPELIKAVLVRDFDHFAVRTKPGANPKEYILRHVINMNGPEWKEMRTLLTPAFTSGKMKLIFVLMKKCSEQLKFYLYETVENNPVVEITNVFARFTMDVIATSAFGVEIDSINNENCQFFSTVGQMLKTTKARFFRRFLVNFFPTLVKFLPVKLIPPEVTDLLTSAVRESVMYREKNNIKRNDFLNILIETRTHSSGTEISDNSGRNNAESTTGPSKGLTIEQMTAQAFVFFIAGYTTDTSVMSFCLYELANHPDIQDLLYQDIKEAVDKHGGDFTYESLQDMPYLDQVVNETLRLYGSGQIIIRACTKQYNIPGTSVIVETGMRVIIPSYSLHHDPEYFPDPDEFRPERFSQEEVKGRHPFVFLPFGEGPRNCIGRNFGILQIKIGLATVVSNFKIELSPEQEVPIQIDTRCIVVTPANPVVLKVTPRSTIKCSR</sequence>
<evidence type="ECO:0000256" key="4">
    <source>
        <dbReference type="ARBA" id="ARBA00010617"/>
    </source>
</evidence>
<dbReference type="PANTHER" id="PTHR24292">
    <property type="entry name" value="CYTOCHROME P450"/>
    <property type="match status" value="1"/>
</dbReference>
<evidence type="ECO:0000256" key="5">
    <source>
        <dbReference type="ARBA" id="ARBA00022617"/>
    </source>
</evidence>
<dbReference type="GO" id="GO:0005506">
    <property type="term" value="F:iron ion binding"/>
    <property type="evidence" value="ECO:0007669"/>
    <property type="project" value="InterPro"/>
</dbReference>
<comment type="cofactor">
    <cofactor evidence="1 13">
        <name>heme</name>
        <dbReference type="ChEBI" id="CHEBI:30413"/>
    </cofactor>
</comment>
<dbReference type="PROSITE" id="PS00086">
    <property type="entry name" value="CYTOCHROME_P450"/>
    <property type="match status" value="1"/>
</dbReference>
<dbReference type="Pfam" id="PF00067">
    <property type="entry name" value="p450"/>
    <property type="match status" value="1"/>
</dbReference>
<dbReference type="FunFam" id="1.10.630.10:FF:000042">
    <property type="entry name" value="Cytochrome P450"/>
    <property type="match status" value="1"/>
</dbReference>
<feature type="transmembrane region" description="Helical" evidence="16">
    <location>
        <begin position="7"/>
        <end position="25"/>
    </location>
</feature>
<keyword evidence="7" id="KW-0256">Endoplasmic reticulum</keyword>
<accession>A0A1B6M5I4</accession>
<evidence type="ECO:0000256" key="8">
    <source>
        <dbReference type="ARBA" id="ARBA00022848"/>
    </source>
</evidence>
<evidence type="ECO:0000256" key="15">
    <source>
        <dbReference type="SAM" id="MobiDB-lite"/>
    </source>
</evidence>
<evidence type="ECO:0000256" key="2">
    <source>
        <dbReference type="ARBA" id="ARBA00004174"/>
    </source>
</evidence>
<feature type="compositionally biased region" description="Polar residues" evidence="15">
    <location>
        <begin position="287"/>
        <end position="306"/>
    </location>
</feature>
<dbReference type="Gene3D" id="1.10.630.10">
    <property type="entry name" value="Cytochrome P450"/>
    <property type="match status" value="1"/>
</dbReference>
<feature type="region of interest" description="Disordered" evidence="15">
    <location>
        <begin position="287"/>
        <end position="308"/>
    </location>
</feature>
<dbReference type="GO" id="GO:0005789">
    <property type="term" value="C:endoplasmic reticulum membrane"/>
    <property type="evidence" value="ECO:0007669"/>
    <property type="project" value="UniProtKB-SubCell"/>
</dbReference>
<reference evidence="17" key="1">
    <citation type="submission" date="2015-11" db="EMBL/GenBank/DDBJ databases">
        <title>De novo transcriptome assembly of four potential Pierce s Disease insect vectors from Arizona vineyards.</title>
        <authorList>
            <person name="Tassone E.E."/>
        </authorList>
    </citation>
    <scope>NUCLEOTIDE SEQUENCE</scope>
</reference>
<comment type="subcellular location">
    <subcellularLocation>
        <location evidence="3">Endoplasmic reticulum membrane</location>
        <topology evidence="3">Peripheral membrane protein</topology>
    </subcellularLocation>
    <subcellularLocation>
        <location evidence="2">Microsome membrane</location>
        <topology evidence="2">Peripheral membrane protein</topology>
    </subcellularLocation>
</comment>
<keyword evidence="10 13" id="KW-0408">Iron</keyword>